<dbReference type="PANTHER" id="PTHR31018">
    <property type="entry name" value="SPORULATION-SPECIFIC PROTEIN-RELATED"/>
    <property type="match status" value="1"/>
</dbReference>
<keyword evidence="6" id="KW-0732">Signal</keyword>
<evidence type="ECO:0000256" key="7">
    <source>
        <dbReference type="ARBA" id="ARBA00023180"/>
    </source>
</evidence>
<dbReference type="Gene3D" id="3.80.20.20">
    <property type="entry name" value="Receptor L-domain"/>
    <property type="match status" value="2"/>
</dbReference>
<feature type="non-terminal residue" evidence="8">
    <location>
        <position position="341"/>
    </location>
</feature>
<gene>
    <name evidence="8" type="ORF">CANTADRAFT_39221</name>
</gene>
<accession>A0A1E4SEP9</accession>
<dbReference type="PANTHER" id="PTHR31018:SF3">
    <property type="entry name" value="RECEPTOR PROTEIN-TYROSINE KINASE"/>
    <property type="match status" value="1"/>
</dbReference>
<dbReference type="STRING" id="984487.A0A1E4SEP9"/>
<name>A0A1E4SEP9_9ASCO</name>
<sequence>EEDVPDICRTNGLEIKSQSDMLHLERCKVIAGDIHVNEYTDAILVLNNVERITGSLIVRNSPELVRIEAPRVESISQLFSLQELTSLALISFPHLKSVHSLNWKVLPILSNVHFDNEIAAFDSITVADTSLTSFSGFLTDELETLDINNNRFLDSISCDVEKINEKLHVAANSASITVDLSQLRSVNNVSIHEVAELNLTLLEEIGQSMNIINNYFSQVKFPKLKLIGGTLSLLKNEKLSQIEFPVTTDIGGGLMIVNNTNLDTIDFLPELSVIGGALKLVGNIKETSMKLLRLVKGSAKILTLSTSFDCNKWTRSEIGSVIRGGKIECTNGNNDKIVSDT</sequence>
<keyword evidence="4" id="KW-0134">Cell wall</keyword>
<evidence type="ECO:0000256" key="3">
    <source>
        <dbReference type="ARBA" id="ARBA00005798"/>
    </source>
</evidence>
<keyword evidence="5" id="KW-0964">Secreted</keyword>
<dbReference type="InterPro" id="IPR036941">
    <property type="entry name" value="Rcpt_L-dom_sf"/>
</dbReference>
<comment type="similarity">
    <text evidence="3">Belongs to the SPS2 family.</text>
</comment>
<evidence type="ECO:0000313" key="8">
    <source>
        <dbReference type="EMBL" id="ODV77987.1"/>
    </source>
</evidence>
<dbReference type="OrthoDB" id="536881at2759"/>
<protein>
    <recommendedName>
        <fullName evidence="10">Receptor L-domain domain-containing protein</fullName>
    </recommendedName>
</protein>
<dbReference type="AlphaFoldDB" id="A0A1E4SEP9"/>
<reference evidence="9" key="1">
    <citation type="submission" date="2016-05" db="EMBL/GenBank/DDBJ databases">
        <title>Comparative genomics of biotechnologically important yeasts.</title>
        <authorList>
            <consortium name="DOE Joint Genome Institute"/>
            <person name="Riley R."/>
            <person name="Haridas S."/>
            <person name="Wolfe K.H."/>
            <person name="Lopes M.R."/>
            <person name="Hittinger C.T."/>
            <person name="Goker M."/>
            <person name="Salamov A."/>
            <person name="Wisecaver J."/>
            <person name="Long T.M."/>
            <person name="Aerts A.L."/>
            <person name="Barry K."/>
            <person name="Choi C."/>
            <person name="Clum A."/>
            <person name="Coughlan A.Y."/>
            <person name="Deshpande S."/>
            <person name="Douglass A.P."/>
            <person name="Hanson S.J."/>
            <person name="Klenk H.-P."/>
            <person name="Labutti K."/>
            <person name="Lapidus A."/>
            <person name="Lindquist E."/>
            <person name="Lipzen A."/>
            <person name="Meier-Kolthoff J.P."/>
            <person name="Ohm R.A."/>
            <person name="Otillar R.P."/>
            <person name="Pangilinan J."/>
            <person name="Peng Y."/>
            <person name="Rokas A."/>
            <person name="Rosa C.A."/>
            <person name="Scheuner C."/>
            <person name="Sibirny A.A."/>
            <person name="Slot J.C."/>
            <person name="Stielow J.B."/>
            <person name="Sun H."/>
            <person name="Kurtzman C.P."/>
            <person name="Blackwell M."/>
            <person name="Grigoriev I.V."/>
            <person name="Jeffries T.W."/>
        </authorList>
    </citation>
    <scope>NUCLEOTIDE SEQUENCE [LARGE SCALE GENOMIC DNA]</scope>
    <source>
        <strain evidence="9">NRRL Y-17324</strain>
    </source>
</reference>
<dbReference type="RefSeq" id="XP_020063109.1">
    <property type="nucleotide sequence ID" value="XM_020208792.1"/>
</dbReference>
<keyword evidence="9" id="KW-1185">Reference proteome</keyword>
<dbReference type="GO" id="GO:0005886">
    <property type="term" value="C:plasma membrane"/>
    <property type="evidence" value="ECO:0007669"/>
    <property type="project" value="UniProtKB-SubCell"/>
</dbReference>
<keyword evidence="7" id="KW-0325">Glycoprotein</keyword>
<dbReference type="GO" id="GO:0009986">
    <property type="term" value="C:cell surface"/>
    <property type="evidence" value="ECO:0007669"/>
    <property type="project" value="TreeGrafter"/>
</dbReference>
<feature type="non-terminal residue" evidence="8">
    <location>
        <position position="1"/>
    </location>
</feature>
<organism evidence="8 9">
    <name type="scientific">Suhomyces tanzawaensis NRRL Y-17324</name>
    <dbReference type="NCBI Taxonomy" id="984487"/>
    <lineage>
        <taxon>Eukaryota</taxon>
        <taxon>Fungi</taxon>
        <taxon>Dikarya</taxon>
        <taxon>Ascomycota</taxon>
        <taxon>Saccharomycotina</taxon>
        <taxon>Pichiomycetes</taxon>
        <taxon>Debaryomycetaceae</taxon>
        <taxon>Suhomyces</taxon>
    </lineage>
</organism>
<dbReference type="GeneID" id="30982928"/>
<evidence type="ECO:0000256" key="4">
    <source>
        <dbReference type="ARBA" id="ARBA00022512"/>
    </source>
</evidence>
<evidence type="ECO:0000313" key="9">
    <source>
        <dbReference type="Proteomes" id="UP000094285"/>
    </source>
</evidence>
<proteinExistence type="inferred from homology"/>
<evidence type="ECO:0000256" key="5">
    <source>
        <dbReference type="ARBA" id="ARBA00022525"/>
    </source>
</evidence>
<evidence type="ECO:0008006" key="10">
    <source>
        <dbReference type="Google" id="ProtNLM"/>
    </source>
</evidence>
<dbReference type="Proteomes" id="UP000094285">
    <property type="component" value="Unassembled WGS sequence"/>
</dbReference>
<dbReference type="InterPro" id="IPR051648">
    <property type="entry name" value="CWI-Assembly_Regulator"/>
</dbReference>
<dbReference type="GO" id="GO:0009277">
    <property type="term" value="C:fungal-type cell wall"/>
    <property type="evidence" value="ECO:0007669"/>
    <property type="project" value="TreeGrafter"/>
</dbReference>
<comment type="subcellular location">
    <subcellularLocation>
        <location evidence="2">Cell membrane</location>
        <topology evidence="2">Lipid-anchor</topology>
        <topology evidence="2">GPI-anchor</topology>
    </subcellularLocation>
    <subcellularLocation>
        <location evidence="1">Secreted</location>
        <location evidence="1">Cell wall</location>
    </subcellularLocation>
</comment>
<evidence type="ECO:0000256" key="2">
    <source>
        <dbReference type="ARBA" id="ARBA00004609"/>
    </source>
</evidence>
<evidence type="ECO:0000256" key="1">
    <source>
        <dbReference type="ARBA" id="ARBA00004191"/>
    </source>
</evidence>
<dbReference type="GO" id="GO:0031505">
    <property type="term" value="P:fungal-type cell wall organization"/>
    <property type="evidence" value="ECO:0007669"/>
    <property type="project" value="TreeGrafter"/>
</dbReference>
<evidence type="ECO:0000256" key="6">
    <source>
        <dbReference type="ARBA" id="ARBA00022729"/>
    </source>
</evidence>
<dbReference type="EMBL" id="KV453914">
    <property type="protein sequence ID" value="ODV77987.1"/>
    <property type="molecule type" value="Genomic_DNA"/>
</dbReference>
<dbReference type="SUPFAM" id="SSF52058">
    <property type="entry name" value="L domain-like"/>
    <property type="match status" value="2"/>
</dbReference>